<keyword evidence="3" id="KW-1185">Reference proteome</keyword>
<name>A0A7G9LEC4_9FLAO</name>
<dbReference type="Proteomes" id="UP000515808">
    <property type="component" value="Chromosome"/>
</dbReference>
<feature type="domain" description="PrcB C-terminal" evidence="1">
    <location>
        <begin position="81"/>
        <end position="137"/>
    </location>
</feature>
<evidence type="ECO:0000259" key="1">
    <source>
        <dbReference type="Pfam" id="PF14343"/>
    </source>
</evidence>
<accession>A0A7G9LEC4</accession>
<dbReference type="InterPro" id="IPR025748">
    <property type="entry name" value="PrcB_C_dom"/>
</dbReference>
<keyword evidence="2" id="KW-0645">Protease</keyword>
<keyword evidence="2" id="KW-0378">Hydrolase</keyword>
<evidence type="ECO:0000313" key="2">
    <source>
        <dbReference type="EMBL" id="QNM86973.1"/>
    </source>
</evidence>
<dbReference type="Pfam" id="PF14343">
    <property type="entry name" value="PrcB_C"/>
    <property type="match status" value="1"/>
</dbReference>
<protein>
    <submittedName>
        <fullName evidence="2">Protease complex subunit PrcB family protein</fullName>
    </submittedName>
</protein>
<gene>
    <name evidence="2" type="ORF">H9W90_07640</name>
</gene>
<sequence>MKTFITIIFTLLLVGCPNNGEGGFTPISKGNLFGAGEEGFKKENIIISSKEDWKVFLTKVDKTNKVSKTFENAIDFNKEKVIVVIDKVRNTGGFSVEVTDVVNEEDQTIIKVKTTGPKPTDMVVTAIMQSYHIIKIKKTNKKIKFLEL</sequence>
<dbReference type="RefSeq" id="WP_187483845.1">
    <property type="nucleotide sequence ID" value="NZ_CP060695.1"/>
</dbReference>
<reference evidence="2 3" key="1">
    <citation type="submission" date="2020-08" db="EMBL/GenBank/DDBJ databases">
        <title>Polaribacter sp. L12M9 isolated from gut of the Korean scallop.</title>
        <authorList>
            <person name="Jeong Y.S."/>
        </authorList>
    </citation>
    <scope>NUCLEOTIDE SEQUENCE [LARGE SCALE GENOMIC DNA]</scope>
    <source>
        <strain evidence="2 3">L12M9</strain>
    </source>
</reference>
<evidence type="ECO:0000313" key="3">
    <source>
        <dbReference type="Proteomes" id="UP000515808"/>
    </source>
</evidence>
<dbReference type="PROSITE" id="PS51257">
    <property type="entry name" value="PROKAR_LIPOPROTEIN"/>
    <property type="match status" value="1"/>
</dbReference>
<proteinExistence type="predicted"/>
<dbReference type="KEGG" id="ppec:H9W90_07640"/>
<dbReference type="GO" id="GO:0008233">
    <property type="term" value="F:peptidase activity"/>
    <property type="evidence" value="ECO:0007669"/>
    <property type="project" value="UniProtKB-KW"/>
</dbReference>
<dbReference type="AlphaFoldDB" id="A0A7G9LEC4"/>
<dbReference type="GO" id="GO:0006508">
    <property type="term" value="P:proteolysis"/>
    <property type="evidence" value="ECO:0007669"/>
    <property type="project" value="UniProtKB-KW"/>
</dbReference>
<dbReference type="EMBL" id="CP060695">
    <property type="protein sequence ID" value="QNM86973.1"/>
    <property type="molecule type" value="Genomic_DNA"/>
</dbReference>
<organism evidence="2 3">
    <name type="scientific">Polaribacter pectinis</name>
    <dbReference type="NCBI Taxonomy" id="2738844"/>
    <lineage>
        <taxon>Bacteria</taxon>
        <taxon>Pseudomonadati</taxon>
        <taxon>Bacteroidota</taxon>
        <taxon>Flavobacteriia</taxon>
        <taxon>Flavobacteriales</taxon>
        <taxon>Flavobacteriaceae</taxon>
    </lineage>
</organism>